<name>E9KLA5_9ADEN</name>
<organism evidence="17 18">
    <name type="scientific">Fowl aviadenovirus E</name>
    <dbReference type="NCBI Taxonomy" id="190065"/>
    <lineage>
        <taxon>Viruses</taxon>
        <taxon>Varidnaviria</taxon>
        <taxon>Bamfordvirae</taxon>
        <taxon>Preplasmiviricota</taxon>
        <taxon>Polisuviricotina</taxon>
        <taxon>Pharingeaviricetes</taxon>
        <taxon>Rowavirales</taxon>
        <taxon>Adenoviridae</taxon>
        <taxon>Aviadenovirus</taxon>
        <taxon>Aviadenovirus hepatitidis</taxon>
    </lineage>
</organism>
<evidence type="ECO:0000256" key="16">
    <source>
        <dbReference type="SAM" id="MobiDB-lite"/>
    </source>
</evidence>
<evidence type="ECO:0000256" key="10">
    <source>
        <dbReference type="ARBA" id="ARBA00022952"/>
    </source>
</evidence>
<evidence type="ECO:0000256" key="13">
    <source>
        <dbReference type="ARBA" id="ARBA00023157"/>
    </source>
</evidence>
<dbReference type="GO" id="GO:0019028">
    <property type="term" value="C:viral capsid"/>
    <property type="evidence" value="ECO:0007669"/>
    <property type="project" value="UniProtKB-KW"/>
</dbReference>
<evidence type="ECO:0000256" key="6">
    <source>
        <dbReference type="ARBA" id="ARBA00022843"/>
    </source>
</evidence>
<keyword evidence="14" id="KW-1035">Host cytoplasm</keyword>
<keyword evidence="6" id="KW-0832">Ubl conjugation</keyword>
<dbReference type="GeneID" id="10172653"/>
<keyword evidence="1" id="KW-0167">Capsid protein</keyword>
<evidence type="ECO:0000313" key="17">
    <source>
        <dbReference type="EMBL" id="ADE58398.1"/>
    </source>
</evidence>
<keyword evidence="11" id="KW-1174">Viral penetration via lysis of host organellar membrane</keyword>
<dbReference type="KEGG" id="vg:10172653"/>
<reference evidence="17 18" key="1">
    <citation type="journal article" date="2011" name="Virus Res.">
        <title>Pathogenicity and complete genome sequence of a fowl adenovirus serotype 8 isolate.</title>
        <authorList>
            <person name="Grgic H."/>
            <person name="Yang D.H."/>
            <person name="Nagy E."/>
        </authorList>
    </citation>
    <scope>NUCLEOTIDE SEQUENCE [LARGE SCALE GENOMIC DNA]</scope>
    <source>
        <strain evidence="17">HG</strain>
    </source>
</reference>
<evidence type="ECO:0000256" key="11">
    <source>
        <dbReference type="ARBA" id="ARBA00023099"/>
    </source>
</evidence>
<evidence type="ECO:0000256" key="15">
    <source>
        <dbReference type="ARBA" id="ARBA00023296"/>
    </source>
</evidence>
<evidence type="ECO:0000256" key="14">
    <source>
        <dbReference type="ARBA" id="ARBA00023200"/>
    </source>
</evidence>
<dbReference type="RefSeq" id="YP_004191820.1">
    <property type="nucleotide sequence ID" value="NC_014969.1"/>
</dbReference>
<keyword evidence="7" id="KW-0946">Virion</keyword>
<keyword evidence="8" id="KW-0426">Late protein</keyword>
<dbReference type="EMBL" id="GU734104">
    <property type="protein sequence ID" value="ADE58398.1"/>
    <property type="molecule type" value="Genomic_DNA"/>
</dbReference>
<dbReference type="GO" id="GO:0043657">
    <property type="term" value="C:host cell"/>
    <property type="evidence" value="ECO:0007669"/>
    <property type="project" value="GOC"/>
</dbReference>
<keyword evidence="12" id="KW-1176">Cytoplasmic inwards viral transport</keyword>
<evidence type="ECO:0000256" key="7">
    <source>
        <dbReference type="ARBA" id="ARBA00022844"/>
    </source>
</evidence>
<feature type="compositionally biased region" description="Low complexity" evidence="16">
    <location>
        <begin position="118"/>
        <end position="129"/>
    </location>
</feature>
<dbReference type="OrthoDB" id="13512at10239"/>
<dbReference type="InterPro" id="IPR004243">
    <property type="entry name" value="McpVI"/>
</dbReference>
<dbReference type="GO" id="GO:0075521">
    <property type="term" value="P:microtubule-dependent intracellular transport of viral material towards nucleus"/>
    <property type="evidence" value="ECO:0007669"/>
    <property type="project" value="UniProtKB-KW"/>
</dbReference>
<evidence type="ECO:0000256" key="4">
    <source>
        <dbReference type="ARBA" id="ARBA00022595"/>
    </source>
</evidence>
<dbReference type="Proteomes" id="UP000166795">
    <property type="component" value="Segment"/>
</dbReference>
<keyword evidence="4" id="KW-1162">Viral penetration into host cytoplasm</keyword>
<evidence type="ECO:0000256" key="8">
    <source>
        <dbReference type="ARBA" id="ARBA00022921"/>
    </source>
</evidence>
<keyword evidence="10" id="KW-1177">Microtubular inwards viral transport</keyword>
<feature type="region of interest" description="Disordered" evidence="16">
    <location>
        <begin position="79"/>
        <end position="232"/>
    </location>
</feature>
<keyword evidence="3" id="KW-0945">Host-virus interaction</keyword>
<keyword evidence="2" id="KW-1048">Host nucleus</keyword>
<evidence type="ECO:0000256" key="2">
    <source>
        <dbReference type="ARBA" id="ARBA00022562"/>
    </source>
</evidence>
<accession>E9KLA5</accession>
<protein>
    <submittedName>
        <fullName evidence="17">PVI</fullName>
    </submittedName>
</protein>
<keyword evidence="9" id="KW-0118">Viral capsid assembly</keyword>
<keyword evidence="5" id="KW-1188">Viral release from host cell</keyword>
<dbReference type="Pfam" id="PF02993">
    <property type="entry name" value="MCPVI"/>
    <property type="match status" value="1"/>
</dbReference>
<keyword evidence="13" id="KW-1015">Disulfide bond</keyword>
<evidence type="ECO:0000313" key="18">
    <source>
        <dbReference type="Proteomes" id="UP000166795"/>
    </source>
</evidence>
<keyword evidence="15" id="KW-1160">Virus entry into host cell</keyword>
<dbReference type="GO" id="GO:0039664">
    <property type="term" value="P:lysis of host organelle involved in viral entry into host cell"/>
    <property type="evidence" value="ECO:0007669"/>
    <property type="project" value="UniProtKB-KW"/>
</dbReference>
<evidence type="ECO:0000256" key="5">
    <source>
        <dbReference type="ARBA" id="ARBA00022612"/>
    </source>
</evidence>
<proteinExistence type="predicted"/>
<sequence length="232" mass="24198">MDYAALSPHVGSWALRDGHLGDSSLRGGAINWANVGSRLSSALGTAGRWISNQGNRFLNSQTFGQIKQGIKDSGVIRNVANPSRGNARGAHRHRSLETAARLREASPQSARRGRTRLAGRAAGAHSGPASSGGRGRIGSRVRAHGRPTGPEPPSASHDPSHSRNGDGGAASRDVLGSRGARNGPTDDLRNAPPGGEEETKAARSRLLAVPTQQPVGQRGGDLSPPHVLLERK</sequence>
<evidence type="ECO:0000256" key="12">
    <source>
        <dbReference type="ARBA" id="ARBA00023120"/>
    </source>
</evidence>
<evidence type="ECO:0000256" key="1">
    <source>
        <dbReference type="ARBA" id="ARBA00022561"/>
    </source>
</evidence>
<evidence type="ECO:0000256" key="3">
    <source>
        <dbReference type="ARBA" id="ARBA00022581"/>
    </source>
</evidence>
<evidence type="ECO:0000256" key="9">
    <source>
        <dbReference type="ARBA" id="ARBA00022950"/>
    </source>
</evidence>